<dbReference type="RefSeq" id="XP_025381181.1">
    <property type="nucleotide sequence ID" value="XM_025519892.1"/>
</dbReference>
<evidence type="ECO:0000256" key="6">
    <source>
        <dbReference type="SAM" id="Phobius"/>
    </source>
</evidence>
<keyword evidence="2 6" id="KW-0812">Transmembrane</keyword>
<keyword evidence="3 6" id="KW-1133">Transmembrane helix</keyword>
<dbReference type="GO" id="GO:0005886">
    <property type="term" value="C:plasma membrane"/>
    <property type="evidence" value="ECO:0007669"/>
    <property type="project" value="InterPro"/>
</dbReference>
<feature type="compositionally biased region" description="Acidic residues" evidence="5">
    <location>
        <begin position="803"/>
        <end position="812"/>
    </location>
</feature>
<dbReference type="Pfam" id="PF00999">
    <property type="entry name" value="Na_H_Exchanger"/>
    <property type="match status" value="1"/>
</dbReference>
<comment type="subcellular location">
    <subcellularLocation>
        <location evidence="1">Membrane</location>
        <topology evidence="1">Multi-pass membrane protein</topology>
    </subcellularLocation>
</comment>
<dbReference type="EMBL" id="KZ819634">
    <property type="protein sequence ID" value="PWN93983.1"/>
    <property type="molecule type" value="Genomic_DNA"/>
</dbReference>
<dbReference type="AlphaFoldDB" id="A0A316Z1D2"/>
<dbReference type="PANTHER" id="PTHR31382">
    <property type="entry name" value="NA(+)/H(+) ANTIPORTER"/>
    <property type="match status" value="1"/>
</dbReference>
<dbReference type="GO" id="GO:0120029">
    <property type="term" value="P:proton export across plasma membrane"/>
    <property type="evidence" value="ECO:0007669"/>
    <property type="project" value="InterPro"/>
</dbReference>
<sequence length="812" mass="87981">MKWALCLLVVGASLASLALCAESEPSQLASLTLNAPTKDNYCFVLPVTMLKIGDAEAQDQSKVFCTKAVAVGDQGTLPEAKDFWIDGPYIKQGQGKASYIQITGCFNPEATGVLVSDDDGGQYDALGGTDKRGVPKNSHMAGYNAYVQVVEPKNKRICLRGCMDEADCDLSHDTSGESLWITHRYAKTMGIEIQNTALNLVLSALGGFLGIYATLSFFIKERLFLGEAPLAVIVGIALERSGALPVELQGKPGSEEEPLDKLGLGISRIVIGIQLVLVGIQLPYKYPYIEFRSLFMLVVPVMAVMWLVTTGLTMLCVPQLPILAALVLASCATPTDPVLSNAIVKGSFADQHVSPRLRNLISAESGANDGLALPFLLLAVNLIKAKTTKEALIKWFLEGLLYEVGVAIVFGAVIGTAANRVLRWSARNNLIDQESFLCYGVAVGLFTVGMAGYFSLDDLLAAFVAGNALTWDDWYRRETEDDEIQNVLDLLLNTIFFTFVGATIPWESFADLPHGLTPLRLLALCALVLAFRRLPALLVFYRWIPRIAHSTSETVFMGYFGPIGAGSIFYSALVLDKFDEAHAPPDSQAATIRLLVKPLIYALVLSSLVGHTLAIPALKILLDWRGVGNIKLMGEEGDVPDDVSFAAPNDDARFLHSSQDGAMGESTAYSDDDDDDDDGGGEAEYEAGEAGAPGRPASEAGQRRRREEDESRRQQRRASSHDAGGGGGEIRERVPFGRLASTSSVRSSSIGAFEHDGTWNSTASWRLSSSHLPKTGHKLGPHVAREHQEQEEERQQRRRARGDDEENGPGRT</sequence>
<evidence type="ECO:0000256" key="4">
    <source>
        <dbReference type="ARBA" id="ARBA00023136"/>
    </source>
</evidence>
<dbReference type="GeneID" id="37041808"/>
<dbReference type="InterPro" id="IPR004712">
    <property type="entry name" value="Na+/H+_antiporter_fungi"/>
</dbReference>
<reference evidence="9 10" key="1">
    <citation type="journal article" date="2018" name="Mol. Biol. Evol.">
        <title>Broad Genomic Sampling Reveals a Smut Pathogenic Ancestry of the Fungal Clade Ustilaginomycotina.</title>
        <authorList>
            <person name="Kijpornyongpan T."/>
            <person name="Mondo S.J."/>
            <person name="Barry K."/>
            <person name="Sandor L."/>
            <person name="Lee J."/>
            <person name="Lipzen A."/>
            <person name="Pangilinan J."/>
            <person name="LaButti K."/>
            <person name="Hainaut M."/>
            <person name="Henrissat B."/>
            <person name="Grigoriev I.V."/>
            <person name="Spatafora J.W."/>
            <person name="Aime M.C."/>
        </authorList>
    </citation>
    <scope>NUCLEOTIDE SEQUENCE [LARGE SCALE GENOMIC DNA]</scope>
    <source>
        <strain evidence="9 10">MCA 4198</strain>
    </source>
</reference>
<keyword evidence="7" id="KW-0732">Signal</keyword>
<dbReference type="OrthoDB" id="2190219at2759"/>
<name>A0A316Z1D2_9BASI</name>
<protein>
    <recommendedName>
        <fullName evidence="8">Cation/H+ exchanger transmembrane domain-containing protein</fullName>
    </recommendedName>
</protein>
<dbReference type="GO" id="GO:0036376">
    <property type="term" value="P:sodium ion export across plasma membrane"/>
    <property type="evidence" value="ECO:0007669"/>
    <property type="project" value="InterPro"/>
</dbReference>
<keyword evidence="4 6" id="KW-0472">Membrane</keyword>
<feature type="transmembrane region" description="Helical" evidence="6">
    <location>
        <begin position="197"/>
        <end position="218"/>
    </location>
</feature>
<feature type="transmembrane region" description="Helical" evidence="6">
    <location>
        <begin position="599"/>
        <end position="622"/>
    </location>
</feature>
<evidence type="ECO:0000313" key="9">
    <source>
        <dbReference type="EMBL" id="PWN93983.1"/>
    </source>
</evidence>
<keyword evidence="10" id="KW-1185">Reference proteome</keyword>
<dbReference type="STRING" id="215250.A0A316Z1D2"/>
<feature type="transmembrane region" description="Helical" evidence="6">
    <location>
        <begin position="262"/>
        <end position="282"/>
    </location>
</feature>
<dbReference type="InParanoid" id="A0A316Z1D2"/>
<feature type="compositionally biased region" description="Low complexity" evidence="5">
    <location>
        <begin position="688"/>
        <end position="700"/>
    </location>
</feature>
<feature type="compositionally biased region" description="Basic and acidic residues" evidence="5">
    <location>
        <begin position="701"/>
        <end position="713"/>
    </location>
</feature>
<dbReference type="Proteomes" id="UP000245768">
    <property type="component" value="Unassembled WGS sequence"/>
</dbReference>
<feature type="region of interest" description="Disordered" evidence="5">
    <location>
        <begin position="654"/>
        <end position="812"/>
    </location>
</feature>
<proteinExistence type="predicted"/>
<organism evidence="9 10">
    <name type="scientific">Acaromyces ingoldii</name>
    <dbReference type="NCBI Taxonomy" id="215250"/>
    <lineage>
        <taxon>Eukaryota</taxon>
        <taxon>Fungi</taxon>
        <taxon>Dikarya</taxon>
        <taxon>Basidiomycota</taxon>
        <taxon>Ustilaginomycotina</taxon>
        <taxon>Exobasidiomycetes</taxon>
        <taxon>Exobasidiales</taxon>
        <taxon>Cryptobasidiaceae</taxon>
        <taxon>Acaromyces</taxon>
    </lineage>
</organism>
<gene>
    <name evidence="9" type="ORF">FA10DRAFT_258164</name>
</gene>
<feature type="transmembrane region" description="Helical" evidence="6">
    <location>
        <begin position="556"/>
        <end position="575"/>
    </location>
</feature>
<feature type="chain" id="PRO_5016348985" description="Cation/H+ exchanger transmembrane domain-containing protein" evidence="7">
    <location>
        <begin position="21"/>
        <end position="812"/>
    </location>
</feature>
<evidence type="ECO:0000256" key="1">
    <source>
        <dbReference type="ARBA" id="ARBA00004141"/>
    </source>
</evidence>
<evidence type="ECO:0000259" key="8">
    <source>
        <dbReference type="Pfam" id="PF00999"/>
    </source>
</evidence>
<accession>A0A316Z1D2</accession>
<feature type="compositionally biased region" description="Polar residues" evidence="5">
    <location>
        <begin position="758"/>
        <end position="772"/>
    </location>
</feature>
<evidence type="ECO:0000313" key="10">
    <source>
        <dbReference type="Proteomes" id="UP000245768"/>
    </source>
</evidence>
<dbReference type="GO" id="GO:0042391">
    <property type="term" value="P:regulation of membrane potential"/>
    <property type="evidence" value="ECO:0007669"/>
    <property type="project" value="InterPro"/>
</dbReference>
<evidence type="ECO:0000256" key="3">
    <source>
        <dbReference type="ARBA" id="ARBA00022989"/>
    </source>
</evidence>
<dbReference type="GO" id="GO:0015385">
    <property type="term" value="F:sodium:proton antiporter activity"/>
    <property type="evidence" value="ECO:0007669"/>
    <property type="project" value="InterPro"/>
</dbReference>
<feature type="compositionally biased region" description="Acidic residues" evidence="5">
    <location>
        <begin position="670"/>
        <end position="687"/>
    </location>
</feature>
<evidence type="ECO:0000256" key="7">
    <source>
        <dbReference type="SAM" id="SignalP"/>
    </source>
</evidence>
<feature type="transmembrane region" description="Helical" evidence="6">
    <location>
        <begin position="436"/>
        <end position="453"/>
    </location>
</feature>
<dbReference type="InterPro" id="IPR006153">
    <property type="entry name" value="Cation/H_exchanger_TM"/>
</dbReference>
<feature type="transmembrane region" description="Helical" evidence="6">
    <location>
        <begin position="395"/>
        <end position="415"/>
    </location>
</feature>
<feature type="domain" description="Cation/H+ exchanger transmembrane" evidence="8">
    <location>
        <begin position="215"/>
        <end position="615"/>
    </location>
</feature>
<dbReference type="PANTHER" id="PTHR31382:SF3">
    <property type="entry name" value="SODIUM ION_PROTON EXCHANGER (EUROFUNG)"/>
    <property type="match status" value="1"/>
</dbReference>
<evidence type="ECO:0000256" key="5">
    <source>
        <dbReference type="SAM" id="MobiDB-lite"/>
    </source>
</evidence>
<feature type="transmembrane region" description="Helical" evidence="6">
    <location>
        <begin position="521"/>
        <end position="544"/>
    </location>
</feature>
<evidence type="ECO:0000256" key="2">
    <source>
        <dbReference type="ARBA" id="ARBA00022692"/>
    </source>
</evidence>
<feature type="transmembrane region" description="Helical" evidence="6">
    <location>
        <begin position="294"/>
        <end position="315"/>
    </location>
</feature>
<feature type="signal peptide" evidence="7">
    <location>
        <begin position="1"/>
        <end position="20"/>
    </location>
</feature>